<keyword evidence="4 6" id="KW-1133">Transmembrane helix</keyword>
<keyword evidence="8" id="KW-1185">Reference proteome</keyword>
<evidence type="ECO:0000313" key="8">
    <source>
        <dbReference type="Proteomes" id="UP000014155"/>
    </source>
</evidence>
<feature type="transmembrane region" description="Helical" evidence="6">
    <location>
        <begin position="12"/>
        <end position="34"/>
    </location>
</feature>
<feature type="transmembrane region" description="Helical" evidence="6">
    <location>
        <begin position="128"/>
        <end position="148"/>
    </location>
</feature>
<sequence>MKINELKWGAALSYTNILLSNVINLVFTPFLLTTLGKSEYGLYTLIGAFVGYMAVLDFGLGNTITRYVAKYRAQNDKQGEQGFLSLAFLIYAVLTVVAVGIGLGMLPILPSVFGRSLTAAELDTASKMFEVLIVNIGLTLFLNAFTAIMSGYEKFVFPRTVTIVRVIARPLAIIILLLMGYKAFAIVVVDTILNVLLLLVNMWFVFGKMKIKVSFQHHNWPFVKEILMFSVFVFINMIVDQVYWRLGQLVVGIFYGAVPVAIFGLGMQFPGYYMNFSTAISGVFLPRATQMCVDNAPTEELDNLFIKTGRIQFIVMGFILSGFILLGKPFVILWAGADCIQVYYIALIAMVPLTIPLIQNVGISILQAKNLHAFRSIMYLIISLVNLGISILLTKEIGMIGAVVGTSISLIIGNIIIINIYYKRKVGLNIPRFFKEVFSRLLPAMLLSVIAGIAVLHIPIGGWLGLAVKGVLFTLVYGAAVWTIGMNPYEKSLFLGPVMGIIKHVKVKN</sequence>
<accession>S0FNP2</accession>
<evidence type="ECO:0000313" key="7">
    <source>
        <dbReference type="EMBL" id="EMS70749.1"/>
    </source>
</evidence>
<gene>
    <name evidence="7" type="ORF">CTER_3419</name>
</gene>
<dbReference type="AlphaFoldDB" id="S0FNP2"/>
<feature type="transmembrane region" description="Helical" evidence="6">
    <location>
        <begin position="160"/>
        <end position="178"/>
    </location>
</feature>
<comment type="caution">
    <text evidence="7">The sequence shown here is derived from an EMBL/GenBank/DDBJ whole genome shotgun (WGS) entry which is preliminary data.</text>
</comment>
<feature type="transmembrane region" description="Helical" evidence="6">
    <location>
        <begin position="313"/>
        <end position="336"/>
    </location>
</feature>
<organism evidence="7 8">
    <name type="scientific">Ruminiclostridium cellobioparum subsp. termitidis CT1112</name>
    <dbReference type="NCBI Taxonomy" id="1195236"/>
    <lineage>
        <taxon>Bacteria</taxon>
        <taxon>Bacillati</taxon>
        <taxon>Bacillota</taxon>
        <taxon>Clostridia</taxon>
        <taxon>Eubacteriales</taxon>
        <taxon>Oscillospiraceae</taxon>
        <taxon>Ruminiclostridium</taxon>
    </lineage>
</organism>
<evidence type="ECO:0000256" key="6">
    <source>
        <dbReference type="SAM" id="Phobius"/>
    </source>
</evidence>
<dbReference type="eggNOG" id="COG2244">
    <property type="taxonomic scope" value="Bacteria"/>
</dbReference>
<feature type="transmembrane region" description="Helical" evidence="6">
    <location>
        <begin position="249"/>
        <end position="267"/>
    </location>
</feature>
<keyword evidence="5 6" id="KW-0472">Membrane</keyword>
<keyword evidence="2" id="KW-1003">Cell membrane</keyword>
<dbReference type="GO" id="GO:0005886">
    <property type="term" value="C:plasma membrane"/>
    <property type="evidence" value="ECO:0007669"/>
    <property type="project" value="UniProtKB-SubCell"/>
</dbReference>
<feature type="transmembrane region" description="Helical" evidence="6">
    <location>
        <begin position="82"/>
        <end position="108"/>
    </location>
</feature>
<feature type="transmembrane region" description="Helical" evidence="6">
    <location>
        <begin position="466"/>
        <end position="485"/>
    </location>
</feature>
<dbReference type="PANTHER" id="PTHR30250">
    <property type="entry name" value="PST FAMILY PREDICTED COLANIC ACID TRANSPORTER"/>
    <property type="match status" value="1"/>
</dbReference>
<dbReference type="InterPro" id="IPR050833">
    <property type="entry name" value="Poly_Biosynth_Transport"/>
</dbReference>
<dbReference type="PATRIC" id="fig|1195236.3.peg.3642"/>
<evidence type="ECO:0000256" key="5">
    <source>
        <dbReference type="ARBA" id="ARBA00023136"/>
    </source>
</evidence>
<dbReference type="PANTHER" id="PTHR30250:SF26">
    <property type="entry name" value="PSMA PROTEIN"/>
    <property type="match status" value="1"/>
</dbReference>
<feature type="transmembrane region" description="Helical" evidence="6">
    <location>
        <begin position="226"/>
        <end position="243"/>
    </location>
</feature>
<feature type="transmembrane region" description="Helical" evidence="6">
    <location>
        <begin position="184"/>
        <end position="206"/>
    </location>
</feature>
<protein>
    <submittedName>
        <fullName evidence="7">Membrane protein involved in the export of O-antigen and teichoic acid</fullName>
    </submittedName>
</protein>
<dbReference type="STRING" id="1195236.CTER_3419"/>
<dbReference type="Pfam" id="PF01943">
    <property type="entry name" value="Polysacc_synt"/>
    <property type="match status" value="1"/>
</dbReference>
<proteinExistence type="predicted"/>
<comment type="subcellular location">
    <subcellularLocation>
        <location evidence="1">Cell membrane</location>
        <topology evidence="1">Multi-pass membrane protein</topology>
    </subcellularLocation>
</comment>
<feature type="transmembrane region" description="Helical" evidence="6">
    <location>
        <begin position="373"/>
        <end position="393"/>
    </location>
</feature>
<evidence type="ECO:0000256" key="4">
    <source>
        <dbReference type="ARBA" id="ARBA00022989"/>
    </source>
</evidence>
<feature type="transmembrane region" description="Helical" evidence="6">
    <location>
        <begin position="40"/>
        <end position="61"/>
    </location>
</feature>
<feature type="transmembrane region" description="Helical" evidence="6">
    <location>
        <begin position="342"/>
        <end position="366"/>
    </location>
</feature>
<dbReference type="InterPro" id="IPR002797">
    <property type="entry name" value="Polysacc_synth"/>
</dbReference>
<dbReference type="Proteomes" id="UP000014155">
    <property type="component" value="Unassembled WGS sequence"/>
</dbReference>
<evidence type="ECO:0000256" key="3">
    <source>
        <dbReference type="ARBA" id="ARBA00022692"/>
    </source>
</evidence>
<dbReference type="RefSeq" id="WP_004627514.1">
    <property type="nucleotide sequence ID" value="NZ_AORV01000046.1"/>
</dbReference>
<reference evidence="7 8" key="1">
    <citation type="journal article" date="2013" name="Genome Announc.">
        <title>Draft Genome Sequence of the Cellulolytic, Mesophilic, Anaerobic Bacterium Clostridium termitidis Strain CT1112 (DSM 5398).</title>
        <authorList>
            <person name="Lal S."/>
            <person name="Ramachandran U."/>
            <person name="Zhang X."/>
            <person name="Munir R."/>
            <person name="Sparling R."/>
            <person name="Levin D.B."/>
        </authorList>
    </citation>
    <scope>NUCLEOTIDE SEQUENCE [LARGE SCALE GENOMIC DNA]</scope>
    <source>
        <strain evidence="7 8">CT1112</strain>
    </source>
</reference>
<name>S0FNP2_RUMCE</name>
<keyword evidence="3 6" id="KW-0812">Transmembrane</keyword>
<feature type="transmembrane region" description="Helical" evidence="6">
    <location>
        <begin position="399"/>
        <end position="421"/>
    </location>
</feature>
<evidence type="ECO:0000256" key="2">
    <source>
        <dbReference type="ARBA" id="ARBA00022475"/>
    </source>
</evidence>
<dbReference type="EMBL" id="AORV01000046">
    <property type="protein sequence ID" value="EMS70749.1"/>
    <property type="molecule type" value="Genomic_DNA"/>
</dbReference>
<feature type="transmembrane region" description="Helical" evidence="6">
    <location>
        <begin position="441"/>
        <end position="460"/>
    </location>
</feature>
<evidence type="ECO:0000256" key="1">
    <source>
        <dbReference type="ARBA" id="ARBA00004651"/>
    </source>
</evidence>